<evidence type="ECO:0000256" key="1">
    <source>
        <dbReference type="ARBA" id="ARBA00004141"/>
    </source>
</evidence>
<dbReference type="EMBL" id="AGCJ01000071">
    <property type="protein sequence ID" value="EHM39260.1"/>
    <property type="molecule type" value="Genomic_DNA"/>
</dbReference>
<keyword evidence="5 6" id="KW-0472">Membrane</keyword>
<evidence type="ECO:0000256" key="6">
    <source>
        <dbReference type="SAM" id="Phobius"/>
    </source>
</evidence>
<evidence type="ECO:0000256" key="2">
    <source>
        <dbReference type="ARBA" id="ARBA00022448"/>
    </source>
</evidence>
<proteinExistence type="predicted"/>
<dbReference type="PANTHER" id="PTHR31645">
    <property type="entry name" value="OLIGOPEPTIDE TRANSPORTER YGL114W-RELATED"/>
    <property type="match status" value="1"/>
</dbReference>
<dbReference type="InterPro" id="IPR004813">
    <property type="entry name" value="OPT"/>
</dbReference>
<dbReference type="InterPro" id="IPR045035">
    <property type="entry name" value="YSL-like"/>
</dbReference>
<dbReference type="AlphaFoldDB" id="G9YIW7"/>
<accession>G9YIW7</accession>
<evidence type="ECO:0008006" key="9">
    <source>
        <dbReference type="Google" id="ProtNLM"/>
    </source>
</evidence>
<dbReference type="GO" id="GO:0016020">
    <property type="term" value="C:membrane"/>
    <property type="evidence" value="ECO:0007669"/>
    <property type="project" value="UniProtKB-SubCell"/>
</dbReference>
<dbReference type="Proteomes" id="UP000005481">
    <property type="component" value="Unassembled WGS sequence"/>
</dbReference>
<keyword evidence="4 6" id="KW-1133">Transmembrane helix</keyword>
<evidence type="ECO:0000313" key="7">
    <source>
        <dbReference type="EMBL" id="EHM39260.1"/>
    </source>
</evidence>
<comment type="caution">
    <text evidence="7">The sequence shown here is derived from an EMBL/GenBank/DDBJ whole genome shotgun (WGS) entry which is preliminary data.</text>
</comment>
<keyword evidence="3 6" id="KW-0812">Transmembrane</keyword>
<evidence type="ECO:0000256" key="4">
    <source>
        <dbReference type="ARBA" id="ARBA00022989"/>
    </source>
</evidence>
<dbReference type="PANTHER" id="PTHR31645:SF0">
    <property type="entry name" value="OLIGOPEPTIDE TRANSPORTER YGL114W-RELATED"/>
    <property type="match status" value="1"/>
</dbReference>
<feature type="transmembrane region" description="Helical" evidence="6">
    <location>
        <begin position="84"/>
        <end position="102"/>
    </location>
</feature>
<evidence type="ECO:0000313" key="8">
    <source>
        <dbReference type="Proteomes" id="UP000005481"/>
    </source>
</evidence>
<dbReference type="Pfam" id="PF03169">
    <property type="entry name" value="OPT"/>
    <property type="match status" value="1"/>
</dbReference>
<protein>
    <recommendedName>
        <fullName evidence="9">Oligopeptide transporter, OPT family</fullName>
    </recommendedName>
</protein>
<feature type="transmembrane region" description="Helical" evidence="6">
    <location>
        <begin position="20"/>
        <end position="38"/>
    </location>
</feature>
<dbReference type="STRING" id="861450.HMPREF0080_01611"/>
<dbReference type="eggNOG" id="COG1297">
    <property type="taxonomic scope" value="Bacteria"/>
</dbReference>
<dbReference type="HOGENOM" id="CLU_1782840_0_0_9"/>
<keyword evidence="8" id="KW-1185">Reference proteome</keyword>
<reference evidence="7 8" key="1">
    <citation type="submission" date="2011-08" db="EMBL/GenBank/DDBJ databases">
        <authorList>
            <person name="Weinstock G."/>
            <person name="Sodergren E."/>
            <person name="Clifton S."/>
            <person name="Fulton L."/>
            <person name="Fulton B."/>
            <person name="Courtney L."/>
            <person name="Fronick C."/>
            <person name="Harrison M."/>
            <person name="Strong C."/>
            <person name="Farmer C."/>
            <person name="Delahaunty K."/>
            <person name="Markovic C."/>
            <person name="Hall O."/>
            <person name="Minx P."/>
            <person name="Tomlinson C."/>
            <person name="Mitreva M."/>
            <person name="Hou S."/>
            <person name="Chen J."/>
            <person name="Wollam A."/>
            <person name="Pepin K.H."/>
            <person name="Johnson M."/>
            <person name="Bhonagiri V."/>
            <person name="Zhang X."/>
            <person name="Suruliraj S."/>
            <person name="Warren W."/>
            <person name="Chinwalla A."/>
            <person name="Mardis E.R."/>
            <person name="Wilson R.K."/>
        </authorList>
    </citation>
    <scope>NUCLEOTIDE SEQUENCE [LARGE SCALE GENOMIC DNA]</scope>
    <source>
        <strain evidence="7 8">F0357</strain>
    </source>
</reference>
<gene>
    <name evidence="7" type="ORF">HMPREF0080_01611</name>
</gene>
<organism evidence="7 8">
    <name type="scientific">Anaeroglobus geminatus F0357</name>
    <dbReference type="NCBI Taxonomy" id="861450"/>
    <lineage>
        <taxon>Bacteria</taxon>
        <taxon>Bacillati</taxon>
        <taxon>Bacillota</taxon>
        <taxon>Negativicutes</taxon>
        <taxon>Veillonellales</taxon>
        <taxon>Veillonellaceae</taxon>
        <taxon>Anaeroglobus</taxon>
    </lineage>
</organism>
<feature type="transmembrane region" description="Helical" evidence="6">
    <location>
        <begin position="44"/>
        <end position="63"/>
    </location>
</feature>
<dbReference type="GO" id="GO:0035673">
    <property type="term" value="F:oligopeptide transmembrane transporter activity"/>
    <property type="evidence" value="ECO:0007669"/>
    <property type="project" value="InterPro"/>
</dbReference>
<name>G9YIW7_9FIRM</name>
<comment type="subcellular location">
    <subcellularLocation>
        <location evidence="1">Membrane</location>
        <topology evidence="1">Multi-pass membrane protein</topology>
    </subcellularLocation>
</comment>
<evidence type="ECO:0000256" key="5">
    <source>
        <dbReference type="ARBA" id="ARBA00023136"/>
    </source>
</evidence>
<keyword evidence="2" id="KW-0813">Transport</keyword>
<sequence length="145" mass="16176">MVSNTEQTVYPSLPELTFRGMFLGMLITVIFTASNVYLGLKVGLTFSSSIPAAVISMAILRMFKDSNILENNMVQTQASAAGTLSAIIFILPGLLMIGYWQGFPFWANHDPLCLRRFSRRTVYHSFTSRHGRTQRPSLPGRPRCG</sequence>
<evidence type="ECO:0000256" key="3">
    <source>
        <dbReference type="ARBA" id="ARBA00022692"/>
    </source>
</evidence>